<protein>
    <submittedName>
        <fullName evidence="1">Uncharacterized protein</fullName>
    </submittedName>
</protein>
<dbReference type="EMBL" id="KV232056">
    <property type="protein sequence ID" value="KZT75519.1"/>
    <property type="molecule type" value="Genomic_DNA"/>
</dbReference>
<dbReference type="Proteomes" id="UP000250235">
    <property type="component" value="Unassembled WGS sequence"/>
</dbReference>
<proteinExistence type="predicted"/>
<keyword evidence="2" id="KW-1185">Reference proteome</keyword>
<reference evidence="1 2" key="1">
    <citation type="journal article" date="2015" name="Proc. Natl. Acad. Sci. U.S.A.">
        <title>The resurrection genome of Boea hygrometrica: A blueprint for survival of dehydration.</title>
        <authorList>
            <person name="Xiao L."/>
            <person name="Yang G."/>
            <person name="Zhang L."/>
            <person name="Yang X."/>
            <person name="Zhao S."/>
            <person name="Ji Z."/>
            <person name="Zhou Q."/>
            <person name="Hu M."/>
            <person name="Wang Y."/>
            <person name="Chen M."/>
            <person name="Xu Y."/>
            <person name="Jin H."/>
            <person name="Xiao X."/>
            <person name="Hu G."/>
            <person name="Bao F."/>
            <person name="Hu Y."/>
            <person name="Wan P."/>
            <person name="Li L."/>
            <person name="Deng X."/>
            <person name="Kuang T."/>
            <person name="Xiang C."/>
            <person name="Zhu J.K."/>
            <person name="Oliver M.J."/>
            <person name="He Y."/>
        </authorList>
    </citation>
    <scope>NUCLEOTIDE SEQUENCE [LARGE SCALE GENOMIC DNA]</scope>
    <source>
        <strain evidence="2">cv. XS01</strain>
    </source>
</reference>
<organism evidence="1 2">
    <name type="scientific">Dorcoceras hygrometricum</name>
    <dbReference type="NCBI Taxonomy" id="472368"/>
    <lineage>
        <taxon>Eukaryota</taxon>
        <taxon>Viridiplantae</taxon>
        <taxon>Streptophyta</taxon>
        <taxon>Embryophyta</taxon>
        <taxon>Tracheophyta</taxon>
        <taxon>Spermatophyta</taxon>
        <taxon>Magnoliopsida</taxon>
        <taxon>eudicotyledons</taxon>
        <taxon>Gunneridae</taxon>
        <taxon>Pentapetalae</taxon>
        <taxon>asterids</taxon>
        <taxon>lamiids</taxon>
        <taxon>Lamiales</taxon>
        <taxon>Gesneriaceae</taxon>
        <taxon>Didymocarpoideae</taxon>
        <taxon>Trichosporeae</taxon>
        <taxon>Loxocarpinae</taxon>
        <taxon>Dorcoceras</taxon>
    </lineage>
</organism>
<dbReference type="AlphaFoldDB" id="A0A2Z6ZRJ5"/>
<gene>
    <name evidence="1" type="ORF">F511_47456</name>
</gene>
<accession>A0A2Z6ZRJ5</accession>
<name>A0A2Z6ZRJ5_9LAMI</name>
<evidence type="ECO:0000313" key="1">
    <source>
        <dbReference type="EMBL" id="KZT75519.1"/>
    </source>
</evidence>
<evidence type="ECO:0000313" key="2">
    <source>
        <dbReference type="Proteomes" id="UP000250235"/>
    </source>
</evidence>
<sequence length="94" mass="10535">MSADARAGRALAAREAAECCAGRRSAVARWMAHYRRSLAGRRALVARPCFALGATLREGARPTSHLMRRACGRYRTRSSWWRRRRPAAAPAKLR</sequence>